<name>A0A2S7T7H9_9FLAO</name>
<comment type="caution">
    <text evidence="3">The sequence shown here is derived from an EMBL/GenBank/DDBJ whole genome shotgun (WGS) entry which is preliminary data.</text>
</comment>
<accession>A0A2S7T7H9</accession>
<evidence type="ECO:0000259" key="2">
    <source>
        <dbReference type="SMART" id="SM00672"/>
    </source>
</evidence>
<dbReference type="EMBL" id="MQVX01000001">
    <property type="protein sequence ID" value="PQJ15467.1"/>
    <property type="molecule type" value="Genomic_DNA"/>
</dbReference>
<dbReference type="InterPro" id="IPR051091">
    <property type="entry name" value="O-Glucosyltr/Glycosyltrsf_90"/>
</dbReference>
<protein>
    <recommendedName>
        <fullName evidence="2">Glycosyl transferase CAP10 domain-containing protein</fullName>
    </recommendedName>
</protein>
<dbReference type="PANTHER" id="PTHR12203">
    <property type="entry name" value="KDEL LYS-ASP-GLU-LEU CONTAINING - RELATED"/>
    <property type="match status" value="1"/>
</dbReference>
<dbReference type="GO" id="GO:0016740">
    <property type="term" value="F:transferase activity"/>
    <property type="evidence" value="ECO:0007669"/>
    <property type="project" value="UniProtKB-KW"/>
</dbReference>
<dbReference type="PANTHER" id="PTHR12203:SF35">
    <property type="entry name" value="PROTEIN O-GLUCOSYLTRANSFERASE 1"/>
    <property type="match status" value="1"/>
</dbReference>
<dbReference type="Pfam" id="PF05686">
    <property type="entry name" value="Glyco_transf_90"/>
    <property type="match status" value="1"/>
</dbReference>
<sequence>MSSLLSNSSFFYYLDGGLMEIQKRMGVRPGSGYWKRLSQKDQAELKRRLDYYMKFQGSFEPEIYWPTLAEIDLPGKLKTYYFDLLKSSRYFPKDLQLRIHFGDNTERFTQPTLVKTRPISEPNQGNVLLRFNAIRHFHFVKDRIPFEKKKNILFGRGHLSRQKPDRLAFYRKYFDHPLCDLGQINKGTTHDHWYKPKVSIGYHLEHKFVLCLEGVDVASNLKWVMSSNSIAVMPVLKRESWFMEGELVAGKHFIAVADDFSDVEQQIEYYLNHPEKAQNIIENAQEYVKLFQNPNREKLMGLLVLDRYFHQSGQKETLFPELL</sequence>
<dbReference type="RefSeq" id="WP_181044174.1">
    <property type="nucleotide sequence ID" value="NZ_MQVX01000001.1"/>
</dbReference>
<dbReference type="SMART" id="SM00672">
    <property type="entry name" value="CAP10"/>
    <property type="match status" value="1"/>
</dbReference>
<reference evidence="4" key="1">
    <citation type="submission" date="2016-11" db="EMBL/GenBank/DDBJ databases">
        <title>Trade-off between light-utilization and light-protection in marine flavobacteria.</title>
        <authorList>
            <person name="Kumagai Y."/>
            <person name="Yoshizawa S."/>
            <person name="Kogure K."/>
        </authorList>
    </citation>
    <scope>NUCLEOTIDE SEQUENCE [LARGE SCALE GENOMIC DNA]</scope>
    <source>
        <strain evidence="4">SG-18</strain>
    </source>
</reference>
<gene>
    <name evidence="3" type="ORF">BST99_06695</name>
</gene>
<evidence type="ECO:0000313" key="3">
    <source>
        <dbReference type="EMBL" id="PQJ15467.1"/>
    </source>
</evidence>
<feature type="domain" description="Glycosyl transferase CAP10" evidence="2">
    <location>
        <begin position="67"/>
        <end position="317"/>
    </location>
</feature>
<dbReference type="InterPro" id="IPR006598">
    <property type="entry name" value="CAP10"/>
</dbReference>
<keyword evidence="4" id="KW-1185">Reference proteome</keyword>
<evidence type="ECO:0000256" key="1">
    <source>
        <dbReference type="ARBA" id="ARBA00022679"/>
    </source>
</evidence>
<organism evidence="3 4">
    <name type="scientific">Aureicoccus marinus</name>
    <dbReference type="NCBI Taxonomy" id="754435"/>
    <lineage>
        <taxon>Bacteria</taxon>
        <taxon>Pseudomonadati</taxon>
        <taxon>Bacteroidota</taxon>
        <taxon>Flavobacteriia</taxon>
        <taxon>Flavobacteriales</taxon>
        <taxon>Flavobacteriaceae</taxon>
        <taxon>Aureicoccus</taxon>
    </lineage>
</organism>
<keyword evidence="1" id="KW-0808">Transferase</keyword>
<dbReference type="AlphaFoldDB" id="A0A2S7T7H9"/>
<dbReference type="Proteomes" id="UP000239366">
    <property type="component" value="Unassembled WGS sequence"/>
</dbReference>
<proteinExistence type="predicted"/>
<evidence type="ECO:0000313" key="4">
    <source>
        <dbReference type="Proteomes" id="UP000239366"/>
    </source>
</evidence>